<dbReference type="PANTHER" id="PTHR10091:SF0">
    <property type="entry name" value="GALACTOSE MUTAROTASE"/>
    <property type="match status" value="1"/>
</dbReference>
<dbReference type="CDD" id="cd09019">
    <property type="entry name" value="galactose_mutarotase_like"/>
    <property type="match status" value="1"/>
</dbReference>
<evidence type="ECO:0000313" key="12">
    <source>
        <dbReference type="EMBL" id="QEE31341.1"/>
    </source>
</evidence>
<organism evidence="12 13">
    <name type="scientific">Terriglobus albidus</name>
    <dbReference type="NCBI Taxonomy" id="1592106"/>
    <lineage>
        <taxon>Bacteria</taxon>
        <taxon>Pseudomonadati</taxon>
        <taxon>Acidobacteriota</taxon>
        <taxon>Terriglobia</taxon>
        <taxon>Terriglobales</taxon>
        <taxon>Acidobacteriaceae</taxon>
        <taxon>Terriglobus</taxon>
    </lineage>
</organism>
<evidence type="ECO:0000256" key="9">
    <source>
        <dbReference type="PIRSR" id="PIRSR005096-1"/>
    </source>
</evidence>
<evidence type="ECO:0000256" key="11">
    <source>
        <dbReference type="PIRSR" id="PIRSR005096-3"/>
    </source>
</evidence>
<dbReference type="InterPro" id="IPR008183">
    <property type="entry name" value="Aldose_1/G6P_1-epimerase"/>
</dbReference>
<dbReference type="NCBIfam" id="NF008277">
    <property type="entry name" value="PRK11055.1"/>
    <property type="match status" value="1"/>
</dbReference>
<comment type="similarity">
    <text evidence="3 8">Belongs to the aldose epimerase family.</text>
</comment>
<comment type="pathway">
    <text evidence="2 8">Carbohydrate metabolism; hexose metabolism.</text>
</comment>
<evidence type="ECO:0000256" key="10">
    <source>
        <dbReference type="PIRSR" id="PIRSR005096-2"/>
    </source>
</evidence>
<comment type="catalytic activity">
    <reaction evidence="1 8">
        <text>alpha-D-glucose = beta-D-glucose</text>
        <dbReference type="Rhea" id="RHEA:10264"/>
        <dbReference type="ChEBI" id="CHEBI:15903"/>
        <dbReference type="ChEBI" id="CHEBI:17925"/>
        <dbReference type="EC" id="5.1.3.3"/>
    </reaction>
</comment>
<accession>A0A5B9EM08</accession>
<feature type="active site" description="Proton acceptor" evidence="9">
    <location>
        <position position="307"/>
    </location>
</feature>
<feature type="binding site" evidence="10">
    <location>
        <position position="247"/>
    </location>
    <ligand>
        <name>beta-D-galactose</name>
        <dbReference type="ChEBI" id="CHEBI:27667"/>
    </ligand>
</feature>
<dbReference type="Pfam" id="PF01263">
    <property type="entry name" value="Aldose_epim"/>
    <property type="match status" value="1"/>
</dbReference>
<dbReference type="SUPFAM" id="SSF74650">
    <property type="entry name" value="Galactose mutarotase-like"/>
    <property type="match status" value="1"/>
</dbReference>
<dbReference type="OrthoDB" id="9779408at2"/>
<evidence type="ECO:0000313" key="13">
    <source>
        <dbReference type="Proteomes" id="UP000321820"/>
    </source>
</evidence>
<dbReference type="InterPro" id="IPR018052">
    <property type="entry name" value="Ald1_epimerase_CS"/>
</dbReference>
<evidence type="ECO:0000256" key="3">
    <source>
        <dbReference type="ARBA" id="ARBA00006206"/>
    </source>
</evidence>
<dbReference type="UniPathway" id="UPA00242"/>
<keyword evidence="6 8" id="KW-0413">Isomerase</keyword>
<dbReference type="AlphaFoldDB" id="A0A5B9EM08"/>
<evidence type="ECO:0000256" key="2">
    <source>
        <dbReference type="ARBA" id="ARBA00005028"/>
    </source>
</evidence>
<gene>
    <name evidence="12" type="ORF">FTW19_13570</name>
</gene>
<dbReference type="InterPro" id="IPR015443">
    <property type="entry name" value="Aldose_1-epimerase"/>
</dbReference>
<dbReference type="GO" id="GO:0030246">
    <property type="term" value="F:carbohydrate binding"/>
    <property type="evidence" value="ECO:0007669"/>
    <property type="project" value="InterPro"/>
</dbReference>
<evidence type="ECO:0000256" key="6">
    <source>
        <dbReference type="ARBA" id="ARBA00023235"/>
    </source>
</evidence>
<evidence type="ECO:0000256" key="5">
    <source>
        <dbReference type="ARBA" id="ARBA00014165"/>
    </source>
</evidence>
<dbReference type="PROSITE" id="PS00545">
    <property type="entry name" value="ALDOSE_1_EPIMERASE"/>
    <property type="match status" value="1"/>
</dbReference>
<dbReference type="EC" id="5.1.3.3" evidence="4 8"/>
<dbReference type="InterPro" id="IPR047215">
    <property type="entry name" value="Galactose_mutarotase-like"/>
</dbReference>
<dbReference type="InterPro" id="IPR011013">
    <property type="entry name" value="Gal_mutarotase_sf_dom"/>
</dbReference>
<keyword evidence="7 8" id="KW-0119">Carbohydrate metabolism</keyword>
<dbReference type="PANTHER" id="PTHR10091">
    <property type="entry name" value="ALDOSE-1-EPIMERASE"/>
    <property type="match status" value="1"/>
</dbReference>
<reference evidence="12 13" key="1">
    <citation type="submission" date="2019-08" db="EMBL/GenBank/DDBJ databases">
        <title>Complete genome sequence of Terriglobus albidus strain ORNL.</title>
        <authorList>
            <person name="Podar M."/>
        </authorList>
    </citation>
    <scope>NUCLEOTIDE SEQUENCE [LARGE SCALE GENOMIC DNA]</scope>
    <source>
        <strain evidence="12 13">ORNL</strain>
    </source>
</reference>
<proteinExistence type="inferred from homology"/>
<dbReference type="KEGG" id="talb:FTW19_13570"/>
<dbReference type="Gene3D" id="2.70.98.10">
    <property type="match status" value="1"/>
</dbReference>
<dbReference type="GO" id="GO:0004034">
    <property type="term" value="F:aldose 1-epimerase activity"/>
    <property type="evidence" value="ECO:0007669"/>
    <property type="project" value="UniProtKB-EC"/>
</dbReference>
<dbReference type="GO" id="GO:0005737">
    <property type="term" value="C:cytoplasm"/>
    <property type="evidence" value="ECO:0007669"/>
    <property type="project" value="TreeGrafter"/>
</dbReference>
<protein>
    <recommendedName>
        <fullName evidence="5 8">Aldose 1-epimerase</fullName>
        <ecNumber evidence="4 8">5.1.3.3</ecNumber>
    </recommendedName>
</protein>
<sequence length="345" mass="37981">MTGEVVVSSENWGHLPDGQPVELFTLRDGSLTVQTSNYGARIVAIRAPDRSGRTGNIVLGFPNLEPYLEPRNSVMGATVGRFANRIAHGRFSLDGMEYTIPINNNGNALHGGTVGFNKKVWSPRIVKDGVEMSLVSPDGDMGFPGSLSVQVTFTLVRYRHNPALVIQYRATTDRTTVVNLTNHAYFNLSMSGQEPVFEDIAWIDAAHYTPTDATSIPTGQIESVHDTAFDFTTPHPIADKIPELGYDQNFALNSHRRSSPNAEVRDQKSGRTLQVITDQPGLQFYVPRFPTPPAGAQRAGIAAFCLETQHFPDSPNRTNFPTTTLRPGQIFRSQTVYIPTVDTKH</sequence>
<dbReference type="EMBL" id="CP042806">
    <property type="protein sequence ID" value="QEE31341.1"/>
    <property type="molecule type" value="Genomic_DNA"/>
</dbReference>
<evidence type="ECO:0000256" key="1">
    <source>
        <dbReference type="ARBA" id="ARBA00001614"/>
    </source>
</evidence>
<dbReference type="GO" id="GO:0006006">
    <property type="term" value="P:glucose metabolic process"/>
    <property type="evidence" value="ECO:0007669"/>
    <property type="project" value="TreeGrafter"/>
</dbReference>
<evidence type="ECO:0000256" key="4">
    <source>
        <dbReference type="ARBA" id="ARBA00013185"/>
    </source>
</evidence>
<feature type="binding site" evidence="11">
    <location>
        <begin position="84"/>
        <end position="85"/>
    </location>
    <ligand>
        <name>beta-D-galactose</name>
        <dbReference type="ChEBI" id="CHEBI:27667"/>
    </ligand>
</feature>
<name>A0A5B9EM08_9BACT</name>
<feature type="active site" description="Proton donor" evidence="9">
    <location>
        <position position="183"/>
    </location>
</feature>
<dbReference type="Proteomes" id="UP000321820">
    <property type="component" value="Chromosome"/>
</dbReference>
<dbReference type="PIRSF" id="PIRSF005096">
    <property type="entry name" value="GALM"/>
    <property type="match status" value="1"/>
</dbReference>
<dbReference type="InterPro" id="IPR014718">
    <property type="entry name" value="GH-type_carb-bd"/>
</dbReference>
<feature type="binding site" evidence="11">
    <location>
        <begin position="183"/>
        <end position="185"/>
    </location>
    <ligand>
        <name>beta-D-galactose</name>
        <dbReference type="ChEBI" id="CHEBI:27667"/>
    </ligand>
</feature>
<evidence type="ECO:0000256" key="7">
    <source>
        <dbReference type="ARBA" id="ARBA00023277"/>
    </source>
</evidence>
<evidence type="ECO:0000256" key="8">
    <source>
        <dbReference type="PIRNR" id="PIRNR005096"/>
    </source>
</evidence>
<keyword evidence="13" id="KW-1185">Reference proteome</keyword>
<dbReference type="GO" id="GO:0033499">
    <property type="term" value="P:galactose catabolic process via UDP-galactose, Leloir pathway"/>
    <property type="evidence" value="ECO:0007669"/>
    <property type="project" value="TreeGrafter"/>
</dbReference>